<dbReference type="Pfam" id="PF02607">
    <property type="entry name" value="B12-binding_2"/>
    <property type="match status" value="1"/>
</dbReference>
<dbReference type="SUPFAM" id="SSF52242">
    <property type="entry name" value="Cobalamin (vitamin B12)-binding domain"/>
    <property type="match status" value="1"/>
</dbReference>
<dbReference type="GO" id="GO:0031419">
    <property type="term" value="F:cobalamin binding"/>
    <property type="evidence" value="ECO:0007669"/>
    <property type="project" value="InterPro"/>
</dbReference>
<name>A0A8J6JHP6_9FIRM</name>
<dbReference type="Proteomes" id="UP000607645">
    <property type="component" value="Unassembled WGS sequence"/>
</dbReference>
<dbReference type="InterPro" id="IPR006158">
    <property type="entry name" value="Cobalamin-bd"/>
</dbReference>
<dbReference type="GO" id="GO:0005829">
    <property type="term" value="C:cytosol"/>
    <property type="evidence" value="ECO:0007669"/>
    <property type="project" value="TreeGrafter"/>
</dbReference>
<feature type="domain" description="B12-binding N-terminal" evidence="5">
    <location>
        <begin position="1"/>
        <end position="89"/>
    </location>
</feature>
<dbReference type="InterPro" id="IPR050554">
    <property type="entry name" value="Met_Synthase/Corrinoid"/>
</dbReference>
<dbReference type="RefSeq" id="WP_155145333.1">
    <property type="nucleotide sequence ID" value="NZ_JACOPQ010000001.1"/>
</dbReference>
<evidence type="ECO:0000256" key="2">
    <source>
        <dbReference type="ARBA" id="ARBA00022723"/>
    </source>
</evidence>
<dbReference type="InterPro" id="IPR036724">
    <property type="entry name" value="Cobalamin-bd_sf"/>
</dbReference>
<dbReference type="AlphaFoldDB" id="A0A8J6JHP6"/>
<proteinExistence type="inferred from homology"/>
<dbReference type="FunFam" id="3.40.50.280:FF:000003">
    <property type="entry name" value="Dimethylamine methyltransferase corrinoid protein"/>
    <property type="match status" value="1"/>
</dbReference>
<dbReference type="Pfam" id="PF02310">
    <property type="entry name" value="B12-binding"/>
    <property type="match status" value="1"/>
</dbReference>
<dbReference type="PROSITE" id="PS51337">
    <property type="entry name" value="B12_BINDING_NTER"/>
    <property type="match status" value="1"/>
</dbReference>
<dbReference type="CDD" id="cd02070">
    <property type="entry name" value="corrinoid_protein_B12-BD"/>
    <property type="match status" value="1"/>
</dbReference>
<keyword evidence="3" id="KW-0170">Cobalt</keyword>
<evidence type="ECO:0000259" key="4">
    <source>
        <dbReference type="PROSITE" id="PS51332"/>
    </source>
</evidence>
<dbReference type="Gene3D" id="1.10.1240.10">
    <property type="entry name" value="Methionine synthase domain"/>
    <property type="match status" value="1"/>
</dbReference>
<evidence type="ECO:0000256" key="3">
    <source>
        <dbReference type="ARBA" id="ARBA00023285"/>
    </source>
</evidence>
<dbReference type="SUPFAM" id="SSF47644">
    <property type="entry name" value="Methionine synthase domain"/>
    <property type="match status" value="1"/>
</dbReference>
<comment type="caution">
    <text evidence="6">The sequence shown here is derived from an EMBL/GenBank/DDBJ whole genome shotgun (WGS) entry which is preliminary data.</text>
</comment>
<dbReference type="InterPro" id="IPR003759">
    <property type="entry name" value="Cbl-bd_cap"/>
</dbReference>
<dbReference type="GO" id="GO:0046872">
    <property type="term" value="F:metal ion binding"/>
    <property type="evidence" value="ECO:0007669"/>
    <property type="project" value="UniProtKB-KW"/>
</dbReference>
<dbReference type="GO" id="GO:0046653">
    <property type="term" value="P:tetrahydrofolate metabolic process"/>
    <property type="evidence" value="ECO:0007669"/>
    <property type="project" value="TreeGrafter"/>
</dbReference>
<dbReference type="PANTHER" id="PTHR45833:SF1">
    <property type="entry name" value="METHIONINE SYNTHASE"/>
    <property type="match status" value="1"/>
</dbReference>
<gene>
    <name evidence="6" type="ORF">H8S62_00535</name>
</gene>
<comment type="similarity">
    <text evidence="1">Belongs to the methylamine corrinoid protein family.</text>
</comment>
<dbReference type="EMBL" id="JACOPQ010000001">
    <property type="protein sequence ID" value="MBC5735492.1"/>
    <property type="molecule type" value="Genomic_DNA"/>
</dbReference>
<evidence type="ECO:0000313" key="6">
    <source>
        <dbReference type="EMBL" id="MBC5735492.1"/>
    </source>
</evidence>
<reference evidence="6" key="1">
    <citation type="submission" date="2020-08" db="EMBL/GenBank/DDBJ databases">
        <title>Genome public.</title>
        <authorList>
            <person name="Liu C."/>
            <person name="Sun Q."/>
        </authorList>
    </citation>
    <scope>NUCLEOTIDE SEQUENCE</scope>
    <source>
        <strain evidence="6">NSJ-52</strain>
    </source>
</reference>
<evidence type="ECO:0000259" key="5">
    <source>
        <dbReference type="PROSITE" id="PS51337"/>
    </source>
</evidence>
<dbReference type="GO" id="GO:0008705">
    <property type="term" value="F:methionine synthase activity"/>
    <property type="evidence" value="ECO:0007669"/>
    <property type="project" value="TreeGrafter"/>
</dbReference>
<evidence type="ECO:0000313" key="7">
    <source>
        <dbReference type="Proteomes" id="UP000607645"/>
    </source>
</evidence>
<dbReference type="PANTHER" id="PTHR45833">
    <property type="entry name" value="METHIONINE SYNTHASE"/>
    <property type="match status" value="1"/>
</dbReference>
<accession>A0A8J6JHP6</accession>
<dbReference type="GO" id="GO:0050667">
    <property type="term" value="P:homocysteine metabolic process"/>
    <property type="evidence" value="ECO:0007669"/>
    <property type="project" value="TreeGrafter"/>
</dbReference>
<keyword evidence="2" id="KW-0479">Metal-binding</keyword>
<dbReference type="Gene3D" id="3.40.50.280">
    <property type="entry name" value="Cobalamin-binding domain"/>
    <property type="match status" value="1"/>
</dbReference>
<sequence length="211" mass="22582">MQELLQQISEAMQSGRAKLVKQYVTQAMEEQIPALEILNDALMTGMGVIGERFKNNEIFVPEVLVAARAMNAGIDLIRPLLAAGGMGSKGTAVIGTVKGDLHDIGKNLVRMMMEGKGIEMIDLGTDVSADRFYEAAMEHHAQLVCCSTLLTTTMAEMANVVSYFDQKGARDKVKFMVGGAPVTQSFCDAIGADCYTPDAATAAETALELLA</sequence>
<dbReference type="InterPro" id="IPR036594">
    <property type="entry name" value="Meth_synthase_dom"/>
</dbReference>
<dbReference type="SMART" id="SM01018">
    <property type="entry name" value="B12-binding_2"/>
    <property type="match status" value="1"/>
</dbReference>
<feature type="domain" description="B12-binding" evidence="4">
    <location>
        <begin position="89"/>
        <end position="211"/>
    </location>
</feature>
<evidence type="ECO:0000256" key="1">
    <source>
        <dbReference type="ARBA" id="ARBA00010854"/>
    </source>
</evidence>
<keyword evidence="7" id="KW-1185">Reference proteome</keyword>
<dbReference type="PROSITE" id="PS51332">
    <property type="entry name" value="B12_BINDING"/>
    <property type="match status" value="1"/>
</dbReference>
<protein>
    <submittedName>
        <fullName evidence="6">Corrinoid protein</fullName>
    </submittedName>
</protein>
<organism evidence="6 7">
    <name type="scientific">Lawsonibacter faecis</name>
    <dbReference type="NCBI Taxonomy" id="2763052"/>
    <lineage>
        <taxon>Bacteria</taxon>
        <taxon>Bacillati</taxon>
        <taxon>Bacillota</taxon>
        <taxon>Clostridia</taxon>
        <taxon>Eubacteriales</taxon>
        <taxon>Oscillospiraceae</taxon>
        <taxon>Lawsonibacter</taxon>
    </lineage>
</organism>